<feature type="active site" description="Proton acceptor; specific for D-alanine" evidence="5">
    <location>
        <position position="35"/>
    </location>
</feature>
<feature type="binding site" evidence="5 7">
    <location>
        <position position="131"/>
    </location>
    <ligand>
        <name>substrate</name>
    </ligand>
</feature>
<dbReference type="InterPro" id="IPR029066">
    <property type="entry name" value="PLP-binding_barrel"/>
</dbReference>
<dbReference type="Proteomes" id="UP000435877">
    <property type="component" value="Unassembled WGS sequence"/>
</dbReference>
<dbReference type="FunFam" id="3.20.20.10:FF:000002">
    <property type="entry name" value="Alanine racemase"/>
    <property type="match status" value="1"/>
</dbReference>
<dbReference type="Pfam" id="PF01168">
    <property type="entry name" value="Ala_racemase_N"/>
    <property type="match status" value="1"/>
</dbReference>
<dbReference type="PANTHER" id="PTHR30511:SF0">
    <property type="entry name" value="ALANINE RACEMASE, CATABOLIC-RELATED"/>
    <property type="match status" value="1"/>
</dbReference>
<evidence type="ECO:0000256" key="5">
    <source>
        <dbReference type="HAMAP-Rule" id="MF_01201"/>
    </source>
</evidence>
<name>A0A5S9NF50_9GAMM</name>
<evidence type="ECO:0000256" key="3">
    <source>
        <dbReference type="ARBA" id="ARBA00022898"/>
    </source>
</evidence>
<dbReference type="AlphaFoldDB" id="A0A5S9NF50"/>
<dbReference type="RefSeq" id="WP_159268246.1">
    <property type="nucleotide sequence ID" value="NZ_CACSIK010000001.1"/>
</dbReference>
<dbReference type="InterPro" id="IPR001608">
    <property type="entry name" value="Ala_racemase_N"/>
</dbReference>
<feature type="modified residue" description="N6-(pyridoxal phosphate)lysine" evidence="5 6">
    <location>
        <position position="35"/>
    </location>
</feature>
<evidence type="ECO:0000256" key="2">
    <source>
        <dbReference type="ARBA" id="ARBA00001933"/>
    </source>
</evidence>
<dbReference type="InterPro" id="IPR011079">
    <property type="entry name" value="Ala_racemase_C"/>
</dbReference>
<evidence type="ECO:0000313" key="12">
    <source>
        <dbReference type="Proteomes" id="UP000439591"/>
    </source>
</evidence>
<dbReference type="Gene3D" id="2.40.37.10">
    <property type="entry name" value="Lyase, Ornithine Decarboxylase, Chain A, domain 1"/>
    <property type="match status" value="1"/>
</dbReference>
<evidence type="ECO:0000259" key="8">
    <source>
        <dbReference type="SMART" id="SM01005"/>
    </source>
</evidence>
<comment type="catalytic activity">
    <reaction evidence="1 5">
        <text>L-alanine = D-alanine</text>
        <dbReference type="Rhea" id="RHEA:20249"/>
        <dbReference type="ChEBI" id="CHEBI:57416"/>
        <dbReference type="ChEBI" id="CHEBI:57972"/>
        <dbReference type="EC" id="5.1.1.1"/>
    </reaction>
</comment>
<comment type="function">
    <text evidence="5">Catalyzes the interconversion of L-alanine and D-alanine. May also act on other amino acids.</text>
</comment>
<dbReference type="EC" id="5.1.1.1" evidence="5"/>
<dbReference type="Gene3D" id="3.20.20.10">
    <property type="entry name" value="Alanine racemase"/>
    <property type="match status" value="1"/>
</dbReference>
<accession>A0A5S9NF50</accession>
<evidence type="ECO:0000313" key="9">
    <source>
        <dbReference type="EMBL" id="CAA0088656.1"/>
    </source>
</evidence>
<keyword evidence="3 5" id="KW-0663">Pyridoxal phosphate</keyword>
<proteinExistence type="inferred from homology"/>
<dbReference type="GO" id="GO:0005829">
    <property type="term" value="C:cytosol"/>
    <property type="evidence" value="ECO:0007669"/>
    <property type="project" value="TreeGrafter"/>
</dbReference>
<dbReference type="SUPFAM" id="SSF51419">
    <property type="entry name" value="PLP-binding barrel"/>
    <property type="match status" value="1"/>
</dbReference>
<dbReference type="SUPFAM" id="SSF50621">
    <property type="entry name" value="Alanine racemase C-terminal domain-like"/>
    <property type="match status" value="1"/>
</dbReference>
<gene>
    <name evidence="9" type="primary">alr</name>
    <name evidence="9" type="ORF">IHBHHGIJ_01588</name>
    <name evidence="10" type="ORF">KFEGEMFD_01190</name>
</gene>
<dbReference type="UniPathway" id="UPA00042">
    <property type="reaction ID" value="UER00497"/>
</dbReference>
<keyword evidence="4 5" id="KW-0413">Isomerase</keyword>
<dbReference type="EMBL" id="CACSIM010000002">
    <property type="protein sequence ID" value="CAA0094855.1"/>
    <property type="molecule type" value="Genomic_DNA"/>
</dbReference>
<feature type="active site" description="Proton acceptor; specific for L-alanine" evidence="5">
    <location>
        <position position="254"/>
    </location>
</feature>
<dbReference type="EMBL" id="CACSIK010000001">
    <property type="protein sequence ID" value="CAA0088656.1"/>
    <property type="molecule type" value="Genomic_DNA"/>
</dbReference>
<evidence type="ECO:0000313" key="11">
    <source>
        <dbReference type="Proteomes" id="UP000435877"/>
    </source>
</evidence>
<dbReference type="InterPro" id="IPR000821">
    <property type="entry name" value="Ala_racemase"/>
</dbReference>
<dbReference type="SMART" id="SM01005">
    <property type="entry name" value="Ala_racemase_C"/>
    <property type="match status" value="1"/>
</dbReference>
<sequence length="355" mass="38895">MHRTTWVEFNRCALRHNAKTVRRLAPNAAILAMVKANGYGHGADWVAEHLNDIVDGFAVARLNEAMLLRKQLSDKRIVLLGTEHDAISLNECALHQLDVVIHDLQTATLLASIKLPQAITVWLKLNTGMNRLGMSEPEFIDAHQLLKQSPNVATLHHMSHFSDAETTDKTRSIEQYQCLHTLSHSLGETPISMANSAAIISFPQSHLNWVRPGIMLYGDDPTNTLNEGDLQAAMTFKAKVLAVRDLAAGDGVGYNRRWQSASTSRIATVAAGYADGYPRQAPDGTPVLINGKRAALAGRVSMDLLTVDVTGLEINAGDTATLWGDNLSAAEVAQHCGTISYELFTRITQRVERVY</sequence>
<evidence type="ECO:0000256" key="1">
    <source>
        <dbReference type="ARBA" id="ARBA00000316"/>
    </source>
</evidence>
<organism evidence="9 11">
    <name type="scientific">Zhongshania aliphaticivorans</name>
    <dbReference type="NCBI Taxonomy" id="1470434"/>
    <lineage>
        <taxon>Bacteria</taxon>
        <taxon>Pseudomonadati</taxon>
        <taxon>Pseudomonadota</taxon>
        <taxon>Gammaproteobacteria</taxon>
        <taxon>Cellvibrionales</taxon>
        <taxon>Spongiibacteraceae</taxon>
        <taxon>Zhongshania</taxon>
    </lineage>
</organism>
<evidence type="ECO:0000256" key="6">
    <source>
        <dbReference type="PIRSR" id="PIRSR600821-50"/>
    </source>
</evidence>
<evidence type="ECO:0000256" key="4">
    <source>
        <dbReference type="ARBA" id="ARBA00023235"/>
    </source>
</evidence>
<dbReference type="Pfam" id="PF00842">
    <property type="entry name" value="Ala_racemase_C"/>
    <property type="match status" value="1"/>
</dbReference>
<reference evidence="11 12" key="1">
    <citation type="submission" date="2019-11" db="EMBL/GenBank/DDBJ databases">
        <authorList>
            <person name="Holert J."/>
        </authorList>
    </citation>
    <scope>NUCLEOTIDE SEQUENCE [LARGE SCALE GENOMIC DNA]</scope>
    <source>
        <strain evidence="10">BC3_2A</strain>
        <strain evidence="9">SB11_1A</strain>
    </source>
</reference>
<evidence type="ECO:0000256" key="7">
    <source>
        <dbReference type="PIRSR" id="PIRSR600821-52"/>
    </source>
</evidence>
<keyword evidence="11" id="KW-1185">Reference proteome</keyword>
<comment type="similarity">
    <text evidence="5">Belongs to the alanine racemase family.</text>
</comment>
<dbReference type="Proteomes" id="UP000439591">
    <property type="component" value="Unassembled WGS sequence"/>
</dbReference>
<dbReference type="OrthoDB" id="9813814at2"/>
<dbReference type="InterPro" id="IPR009006">
    <property type="entry name" value="Ala_racemase/Decarboxylase_C"/>
</dbReference>
<dbReference type="HAMAP" id="MF_01201">
    <property type="entry name" value="Ala_racemase"/>
    <property type="match status" value="1"/>
</dbReference>
<comment type="cofactor">
    <cofactor evidence="2 5 6">
        <name>pyridoxal 5'-phosphate</name>
        <dbReference type="ChEBI" id="CHEBI:597326"/>
    </cofactor>
</comment>
<dbReference type="PRINTS" id="PR00992">
    <property type="entry name" value="ALARACEMASE"/>
</dbReference>
<dbReference type="GO" id="GO:0030170">
    <property type="term" value="F:pyridoxal phosphate binding"/>
    <property type="evidence" value="ECO:0007669"/>
    <property type="project" value="UniProtKB-UniRule"/>
</dbReference>
<dbReference type="GO" id="GO:0008784">
    <property type="term" value="F:alanine racemase activity"/>
    <property type="evidence" value="ECO:0007669"/>
    <property type="project" value="UniProtKB-UniRule"/>
</dbReference>
<feature type="domain" description="Alanine racemase C-terminal" evidence="8">
    <location>
        <begin position="233"/>
        <end position="355"/>
    </location>
</feature>
<dbReference type="NCBIfam" id="TIGR00492">
    <property type="entry name" value="alr"/>
    <property type="match status" value="1"/>
</dbReference>
<feature type="binding site" evidence="5 7">
    <location>
        <position position="302"/>
    </location>
    <ligand>
        <name>substrate</name>
    </ligand>
</feature>
<evidence type="ECO:0000313" key="10">
    <source>
        <dbReference type="EMBL" id="CAA0094855.1"/>
    </source>
</evidence>
<protein>
    <recommendedName>
        <fullName evidence="5">Alanine racemase</fullName>
        <ecNumber evidence="5">5.1.1.1</ecNumber>
    </recommendedName>
</protein>
<comment type="pathway">
    <text evidence="5">Amino-acid biosynthesis; D-alanine biosynthesis; D-alanine from L-alanine: step 1/1.</text>
</comment>
<dbReference type="PANTHER" id="PTHR30511">
    <property type="entry name" value="ALANINE RACEMASE"/>
    <property type="match status" value="1"/>
</dbReference>
<dbReference type="GO" id="GO:0030632">
    <property type="term" value="P:D-alanine biosynthetic process"/>
    <property type="evidence" value="ECO:0007669"/>
    <property type="project" value="UniProtKB-UniRule"/>
</dbReference>